<reference evidence="7" key="1">
    <citation type="submission" date="2018-06" db="EMBL/GenBank/DDBJ databases">
        <title>Genome assembly of Danube salmon.</title>
        <authorList>
            <person name="Macqueen D.J."/>
            <person name="Gundappa M.K."/>
        </authorList>
    </citation>
    <scope>NUCLEOTIDE SEQUENCE [LARGE SCALE GENOMIC DNA]</scope>
</reference>
<feature type="domain" description="Cystatin" evidence="5">
    <location>
        <begin position="23"/>
        <end position="129"/>
    </location>
</feature>
<feature type="signal peptide" evidence="4">
    <location>
        <begin position="1"/>
        <end position="23"/>
    </location>
</feature>
<sequence>MLTNWKLVVPLLAVAFIVASAEGMPGGVVDANMNLQTTRDALQFAVVEYNKRTNDLYVRQVAEVVNAQQQVVAGMKYIFTVQMARTSCRKGDVENCAVPKNPAALYQCTFEVWSRSWLKEIQLIKTDCKP</sequence>
<dbReference type="SMART" id="SM00043">
    <property type="entry name" value="CY"/>
    <property type="match status" value="1"/>
</dbReference>
<dbReference type="AlphaFoldDB" id="A0A4W5QAJ6"/>
<dbReference type="InterPro" id="IPR046350">
    <property type="entry name" value="Cystatin_sf"/>
</dbReference>
<dbReference type="FunFam" id="3.10.450.10:FF:000004">
    <property type="entry name" value="Cystatin C"/>
    <property type="match status" value="1"/>
</dbReference>
<dbReference type="Ensembl" id="ENSHHUT00000075506.1">
    <property type="protein sequence ID" value="ENSHHUP00000073097.1"/>
    <property type="gene ID" value="ENSHHUG00000042918.1"/>
</dbReference>
<keyword evidence="7" id="KW-1185">Reference proteome</keyword>
<dbReference type="SUPFAM" id="SSF54403">
    <property type="entry name" value="Cystatin/monellin"/>
    <property type="match status" value="1"/>
</dbReference>
<organism evidence="6 7">
    <name type="scientific">Hucho hucho</name>
    <name type="common">huchen</name>
    <dbReference type="NCBI Taxonomy" id="62062"/>
    <lineage>
        <taxon>Eukaryota</taxon>
        <taxon>Metazoa</taxon>
        <taxon>Chordata</taxon>
        <taxon>Craniata</taxon>
        <taxon>Vertebrata</taxon>
        <taxon>Euteleostomi</taxon>
        <taxon>Actinopterygii</taxon>
        <taxon>Neopterygii</taxon>
        <taxon>Teleostei</taxon>
        <taxon>Protacanthopterygii</taxon>
        <taxon>Salmoniformes</taxon>
        <taxon>Salmonidae</taxon>
        <taxon>Salmoninae</taxon>
        <taxon>Hucho</taxon>
    </lineage>
</organism>
<evidence type="ECO:0000256" key="3">
    <source>
        <dbReference type="ARBA" id="ARBA00057685"/>
    </source>
</evidence>
<dbReference type="InterPro" id="IPR000010">
    <property type="entry name" value="Cystatin_dom"/>
</dbReference>
<dbReference type="GO" id="GO:0031982">
    <property type="term" value="C:vesicle"/>
    <property type="evidence" value="ECO:0007669"/>
    <property type="project" value="TreeGrafter"/>
</dbReference>
<evidence type="ECO:0000259" key="5">
    <source>
        <dbReference type="SMART" id="SM00043"/>
    </source>
</evidence>
<evidence type="ECO:0000256" key="2">
    <source>
        <dbReference type="ARBA" id="ARBA00023157"/>
    </source>
</evidence>
<dbReference type="GO" id="GO:0005615">
    <property type="term" value="C:extracellular space"/>
    <property type="evidence" value="ECO:0007669"/>
    <property type="project" value="TreeGrafter"/>
</dbReference>
<evidence type="ECO:0000313" key="7">
    <source>
        <dbReference type="Proteomes" id="UP000314982"/>
    </source>
</evidence>
<dbReference type="Gene3D" id="3.10.450.10">
    <property type="match status" value="1"/>
</dbReference>
<reference evidence="6" key="3">
    <citation type="submission" date="2025-09" db="UniProtKB">
        <authorList>
            <consortium name="Ensembl"/>
        </authorList>
    </citation>
    <scope>IDENTIFICATION</scope>
</reference>
<protein>
    <recommendedName>
        <fullName evidence="5">Cystatin domain-containing protein</fullName>
    </recommendedName>
</protein>
<evidence type="ECO:0000313" key="6">
    <source>
        <dbReference type="Ensembl" id="ENSHHUP00000073097.1"/>
    </source>
</evidence>
<comment type="function">
    <text evidence="3">Cysteine proteinase inhibitor.</text>
</comment>
<dbReference type="PANTHER" id="PTHR46186:SF12">
    <property type="entry name" value="CYSTATIN C (AMYLOID ANGIOPATHY AND CEREBRAL HEMORRHAGE)-RELATED"/>
    <property type="match status" value="1"/>
</dbReference>
<evidence type="ECO:0000256" key="1">
    <source>
        <dbReference type="ARBA" id="ARBA00009403"/>
    </source>
</evidence>
<name>A0A4W5QAJ6_9TELE</name>
<keyword evidence="2" id="KW-1015">Disulfide bond</keyword>
<dbReference type="PROSITE" id="PS00287">
    <property type="entry name" value="CYSTATIN"/>
    <property type="match status" value="1"/>
</dbReference>
<dbReference type="Proteomes" id="UP000314982">
    <property type="component" value="Unassembled WGS sequence"/>
</dbReference>
<dbReference type="PANTHER" id="PTHR46186">
    <property type="entry name" value="CYSTATIN"/>
    <property type="match status" value="1"/>
</dbReference>
<dbReference type="CDD" id="cd00042">
    <property type="entry name" value="CY"/>
    <property type="match status" value="1"/>
</dbReference>
<evidence type="ECO:0000256" key="4">
    <source>
        <dbReference type="SAM" id="SignalP"/>
    </source>
</evidence>
<feature type="chain" id="PRO_5021399175" description="Cystatin domain-containing protein" evidence="4">
    <location>
        <begin position="24"/>
        <end position="130"/>
    </location>
</feature>
<dbReference type="GO" id="GO:0005737">
    <property type="term" value="C:cytoplasm"/>
    <property type="evidence" value="ECO:0007669"/>
    <property type="project" value="TreeGrafter"/>
</dbReference>
<dbReference type="GeneTree" id="ENSGT00940000154755"/>
<reference evidence="6" key="2">
    <citation type="submission" date="2025-08" db="UniProtKB">
        <authorList>
            <consortium name="Ensembl"/>
        </authorList>
    </citation>
    <scope>IDENTIFICATION</scope>
</reference>
<comment type="similarity">
    <text evidence="1">Belongs to the cystatin family.</text>
</comment>
<dbReference type="InterPro" id="IPR018073">
    <property type="entry name" value="Prot_inh_cystat_CS"/>
</dbReference>
<dbReference type="Pfam" id="PF00031">
    <property type="entry name" value="Cystatin"/>
    <property type="match status" value="1"/>
</dbReference>
<dbReference type="STRING" id="62062.ENSHHUP00000073097"/>
<proteinExistence type="inferred from homology"/>
<keyword evidence="4" id="KW-0732">Signal</keyword>
<dbReference type="GO" id="GO:0004869">
    <property type="term" value="F:cysteine-type endopeptidase inhibitor activity"/>
    <property type="evidence" value="ECO:0007669"/>
    <property type="project" value="InterPro"/>
</dbReference>
<accession>A0A4W5QAJ6</accession>